<keyword evidence="2" id="KW-1185">Reference proteome</keyword>
<dbReference type="Proteomes" id="UP000748752">
    <property type="component" value="Unassembled WGS sequence"/>
</dbReference>
<accession>A0ABS1CQ85</accession>
<name>A0ABS1CQ85_9GAMM</name>
<comment type="caution">
    <text evidence="1">The sequence shown here is derived from an EMBL/GenBank/DDBJ whole genome shotgun (WGS) entry which is preliminary data.</text>
</comment>
<sequence>MPNRVLRLPAVLERTGYSRSRLYARISDGLFPRPVSLGPRVAAWPEHEVDAVIAAHIRAVTDTELVQLVADIHRRRPTFGLGAGAGALVDGTPGSPAA</sequence>
<dbReference type="Gene3D" id="1.10.238.160">
    <property type="match status" value="1"/>
</dbReference>
<protein>
    <submittedName>
        <fullName evidence="1">AlpA family transcriptional regulator</fullName>
    </submittedName>
</protein>
<dbReference type="RefSeq" id="WP_200243671.1">
    <property type="nucleotide sequence ID" value="NZ_NRRV01000168.1"/>
</dbReference>
<dbReference type="EMBL" id="NRRV01000168">
    <property type="protein sequence ID" value="MBK1633974.1"/>
    <property type="molecule type" value="Genomic_DNA"/>
</dbReference>
<reference evidence="1 2" key="1">
    <citation type="journal article" date="2020" name="Microorganisms">
        <title>Osmotic Adaptation and Compatible Solute Biosynthesis of Phototrophic Bacteria as Revealed from Genome Analyses.</title>
        <authorList>
            <person name="Imhoff J.F."/>
            <person name="Rahn T."/>
            <person name="Kunzel S."/>
            <person name="Keller A."/>
            <person name="Neulinger S.C."/>
        </authorList>
    </citation>
    <scope>NUCLEOTIDE SEQUENCE [LARGE SCALE GENOMIC DNA]</scope>
    <source>
        <strain evidence="1 2">DSM 6210</strain>
    </source>
</reference>
<evidence type="ECO:0000313" key="2">
    <source>
        <dbReference type="Proteomes" id="UP000748752"/>
    </source>
</evidence>
<gene>
    <name evidence="1" type="ORF">CKO31_25260</name>
</gene>
<dbReference type="InterPro" id="IPR010260">
    <property type="entry name" value="AlpA"/>
</dbReference>
<evidence type="ECO:0000313" key="1">
    <source>
        <dbReference type="EMBL" id="MBK1633974.1"/>
    </source>
</evidence>
<organism evidence="1 2">
    <name type="scientific">Thiohalocapsa halophila</name>
    <dbReference type="NCBI Taxonomy" id="69359"/>
    <lineage>
        <taxon>Bacteria</taxon>
        <taxon>Pseudomonadati</taxon>
        <taxon>Pseudomonadota</taxon>
        <taxon>Gammaproteobacteria</taxon>
        <taxon>Chromatiales</taxon>
        <taxon>Chromatiaceae</taxon>
        <taxon>Thiohalocapsa</taxon>
    </lineage>
</organism>
<dbReference type="Pfam" id="PF05930">
    <property type="entry name" value="Phage_AlpA"/>
    <property type="match status" value="1"/>
</dbReference>
<proteinExistence type="predicted"/>